<protein>
    <submittedName>
        <fullName evidence="1">Uncharacterized protein</fullName>
    </submittedName>
</protein>
<feature type="non-terminal residue" evidence="1">
    <location>
        <position position="1"/>
    </location>
</feature>
<proteinExistence type="predicted"/>
<organism evidence="1">
    <name type="scientific">uncultured Chloroflexia bacterium</name>
    <dbReference type="NCBI Taxonomy" id="1672391"/>
    <lineage>
        <taxon>Bacteria</taxon>
        <taxon>Bacillati</taxon>
        <taxon>Chloroflexota</taxon>
        <taxon>Chloroflexia</taxon>
        <taxon>environmental samples</taxon>
    </lineage>
</organism>
<accession>A0A6J4K083</accession>
<dbReference type="EMBL" id="CADCTR010001357">
    <property type="protein sequence ID" value="CAA9292474.1"/>
    <property type="molecule type" value="Genomic_DNA"/>
</dbReference>
<sequence>DAYDGGDDRLRTFSKVAQRQEVRTGGRANGLLLRPSL</sequence>
<feature type="non-terminal residue" evidence="1">
    <location>
        <position position="37"/>
    </location>
</feature>
<evidence type="ECO:0000313" key="1">
    <source>
        <dbReference type="EMBL" id="CAA9292474.1"/>
    </source>
</evidence>
<reference evidence="1" key="1">
    <citation type="submission" date="2020-02" db="EMBL/GenBank/DDBJ databases">
        <authorList>
            <person name="Meier V. D."/>
        </authorList>
    </citation>
    <scope>NUCLEOTIDE SEQUENCE</scope>
    <source>
        <strain evidence="1">AVDCRST_MAG93</strain>
    </source>
</reference>
<gene>
    <name evidence="1" type="ORF">AVDCRST_MAG93-4008</name>
</gene>
<name>A0A6J4K083_9CHLR</name>
<dbReference type="AlphaFoldDB" id="A0A6J4K083"/>